<proteinExistence type="predicted"/>
<dbReference type="AlphaFoldDB" id="A0A1G9CC38"/>
<dbReference type="STRING" id="633440.SAMN05421869_116132"/>
<dbReference type="Proteomes" id="UP000199202">
    <property type="component" value="Unassembled WGS sequence"/>
</dbReference>
<keyword evidence="2" id="KW-1185">Reference proteome</keyword>
<name>A0A1G9CC38_9ACTN</name>
<dbReference type="EMBL" id="FNDJ01000016">
    <property type="protein sequence ID" value="SDK49211.1"/>
    <property type="molecule type" value="Genomic_DNA"/>
</dbReference>
<reference evidence="1 2" key="1">
    <citation type="submission" date="2016-10" db="EMBL/GenBank/DDBJ databases">
        <authorList>
            <person name="de Groot N.N."/>
        </authorList>
    </citation>
    <scope>NUCLEOTIDE SEQUENCE [LARGE SCALE GENOMIC DNA]</scope>
    <source>
        <strain evidence="1 2">CGMCC 4.6533</strain>
    </source>
</reference>
<organism evidence="1 2">
    <name type="scientific">Nonomuraea jiangxiensis</name>
    <dbReference type="NCBI Taxonomy" id="633440"/>
    <lineage>
        <taxon>Bacteria</taxon>
        <taxon>Bacillati</taxon>
        <taxon>Actinomycetota</taxon>
        <taxon>Actinomycetes</taxon>
        <taxon>Streptosporangiales</taxon>
        <taxon>Streptosporangiaceae</taxon>
        <taxon>Nonomuraea</taxon>
    </lineage>
</organism>
<gene>
    <name evidence="1" type="ORF">SAMN05421869_116132</name>
</gene>
<protein>
    <submittedName>
        <fullName evidence="1">Uncharacterized protein</fullName>
    </submittedName>
</protein>
<dbReference type="OrthoDB" id="3531627at2"/>
<evidence type="ECO:0000313" key="1">
    <source>
        <dbReference type="EMBL" id="SDK49211.1"/>
    </source>
</evidence>
<evidence type="ECO:0000313" key="2">
    <source>
        <dbReference type="Proteomes" id="UP000199202"/>
    </source>
</evidence>
<dbReference type="RefSeq" id="WP_090940176.1">
    <property type="nucleotide sequence ID" value="NZ_FNDJ01000016.1"/>
</dbReference>
<sequence length="169" mass="17680">MADHVITVHSAAGCGDSFGCACGLPLGDRDAAARHAARSGLCPACLGSGQAAPGQDTPGDCEICGGSGSAAARNITVQARVTEDFVRKVAALLPEEFGLGEVVALLRQHMPRSGGMETVLSVAAGMIRYLEVQGHVVLYSAPDFVPAEGIEQNYRDPRWIRITREPYGS</sequence>
<accession>A0A1G9CC38</accession>